<dbReference type="GO" id="GO:0000105">
    <property type="term" value="P:L-histidine biosynthetic process"/>
    <property type="evidence" value="ECO:0007669"/>
    <property type="project" value="UniProtKB-UniRule"/>
</dbReference>
<comment type="catalytic activity">
    <reaction evidence="2">
        <text>1-(5-phospho-beta-D-ribosyl)-ATP + H2O = 1-(5-phospho-beta-D-ribosyl)-5'-AMP + diphosphate + H(+)</text>
        <dbReference type="Rhea" id="RHEA:22828"/>
        <dbReference type="ChEBI" id="CHEBI:15377"/>
        <dbReference type="ChEBI" id="CHEBI:15378"/>
        <dbReference type="ChEBI" id="CHEBI:33019"/>
        <dbReference type="ChEBI" id="CHEBI:59457"/>
        <dbReference type="ChEBI" id="CHEBI:73183"/>
        <dbReference type="EC" id="3.6.1.31"/>
    </reaction>
</comment>
<keyword evidence="7 14" id="KW-0963">Cytoplasm</keyword>
<evidence type="ECO:0000256" key="2">
    <source>
        <dbReference type="ARBA" id="ARBA00001460"/>
    </source>
</evidence>
<comment type="function">
    <text evidence="14">Catalyzes the hydrolysis of the adenine ring of phosphoribosyl-AMP.</text>
</comment>
<dbReference type="PANTHER" id="PTHR42945">
    <property type="entry name" value="HISTIDINE BIOSYNTHESIS BIFUNCTIONAL PROTEIN"/>
    <property type="match status" value="1"/>
</dbReference>
<dbReference type="Gene3D" id="3.10.20.810">
    <property type="entry name" value="Phosphoribosyl-AMP cyclohydrolase"/>
    <property type="match status" value="1"/>
</dbReference>
<feature type="binding site" evidence="14">
    <location>
        <position position="88"/>
    </location>
    <ligand>
        <name>Mg(2+)</name>
        <dbReference type="ChEBI" id="CHEBI:18420"/>
    </ligand>
</feature>
<evidence type="ECO:0000256" key="5">
    <source>
        <dbReference type="ARBA" id="ARBA00007731"/>
    </source>
</evidence>
<comment type="similarity">
    <text evidence="14">Belongs to the PRA-CH family.</text>
</comment>
<evidence type="ECO:0000256" key="12">
    <source>
        <dbReference type="ARBA" id="ARBA00022842"/>
    </source>
</evidence>
<name>A0A917ANR6_9MICC</name>
<dbReference type="GO" id="GO:0004635">
    <property type="term" value="F:phosphoribosyl-AMP cyclohydrolase activity"/>
    <property type="evidence" value="ECO:0007669"/>
    <property type="project" value="UniProtKB-UniRule"/>
</dbReference>
<comment type="subcellular location">
    <subcellularLocation>
        <location evidence="14">Cytoplasm</location>
    </subcellularLocation>
</comment>
<protein>
    <recommendedName>
        <fullName evidence="14">Phosphoribosyl-AMP cyclohydrolase</fullName>
        <shortName evidence="14">PRA-CH</shortName>
        <ecNumber evidence="14">3.5.4.19</ecNumber>
    </recommendedName>
</protein>
<evidence type="ECO:0000256" key="10">
    <source>
        <dbReference type="ARBA" id="ARBA00022801"/>
    </source>
</evidence>
<dbReference type="GO" id="GO:0008270">
    <property type="term" value="F:zinc ion binding"/>
    <property type="evidence" value="ECO:0007669"/>
    <property type="project" value="UniProtKB-UniRule"/>
</dbReference>
<evidence type="ECO:0000256" key="14">
    <source>
        <dbReference type="HAMAP-Rule" id="MF_01021"/>
    </source>
</evidence>
<dbReference type="GO" id="GO:0005737">
    <property type="term" value="C:cytoplasm"/>
    <property type="evidence" value="ECO:0007669"/>
    <property type="project" value="UniProtKB-SubCell"/>
</dbReference>
<dbReference type="AlphaFoldDB" id="A0A917ANR6"/>
<keyword evidence="13 14" id="KW-0368">Histidine biosynthesis</keyword>
<evidence type="ECO:0000256" key="6">
    <source>
        <dbReference type="ARBA" id="ARBA00008299"/>
    </source>
</evidence>
<organism evidence="16 17">
    <name type="scientific">Nesterenkonia cremea</name>
    <dbReference type="NCBI Taxonomy" id="1882340"/>
    <lineage>
        <taxon>Bacteria</taxon>
        <taxon>Bacillati</taxon>
        <taxon>Actinomycetota</taxon>
        <taxon>Actinomycetes</taxon>
        <taxon>Micrococcales</taxon>
        <taxon>Micrococcaceae</taxon>
        <taxon>Nesterenkonia</taxon>
    </lineage>
</organism>
<reference evidence="16" key="1">
    <citation type="journal article" date="2014" name="Int. J. Syst. Evol. Microbiol.">
        <title>Complete genome sequence of Corynebacterium casei LMG S-19264T (=DSM 44701T), isolated from a smear-ripened cheese.</title>
        <authorList>
            <consortium name="US DOE Joint Genome Institute (JGI-PGF)"/>
            <person name="Walter F."/>
            <person name="Albersmeier A."/>
            <person name="Kalinowski J."/>
            <person name="Ruckert C."/>
        </authorList>
    </citation>
    <scope>NUCLEOTIDE SEQUENCE</scope>
    <source>
        <strain evidence="16">CGMCC 1.15388</strain>
    </source>
</reference>
<evidence type="ECO:0000259" key="15">
    <source>
        <dbReference type="Pfam" id="PF01502"/>
    </source>
</evidence>
<comment type="cofactor">
    <cofactor evidence="14">
        <name>Mg(2+)</name>
        <dbReference type="ChEBI" id="CHEBI:18420"/>
    </cofactor>
    <text evidence="14">Binds 1 Mg(2+) ion per subunit.</text>
</comment>
<feature type="binding site" evidence="14">
    <location>
        <position position="89"/>
    </location>
    <ligand>
        <name>Zn(2+)</name>
        <dbReference type="ChEBI" id="CHEBI:29105"/>
        <note>ligand shared between dimeric partners</note>
    </ligand>
</feature>
<dbReference type="GO" id="GO:0004636">
    <property type="term" value="F:phosphoribosyl-ATP diphosphatase activity"/>
    <property type="evidence" value="ECO:0007669"/>
    <property type="project" value="UniProtKB-EC"/>
</dbReference>
<dbReference type="InterPro" id="IPR026660">
    <property type="entry name" value="PRA-CH"/>
</dbReference>
<comment type="pathway">
    <text evidence="3 14">Amino-acid biosynthesis; L-histidine biosynthesis; L-histidine from 5-phospho-alpha-D-ribose 1-diphosphate: step 3/9.</text>
</comment>
<gene>
    <name evidence="14 16" type="primary">hisI</name>
    <name evidence="16" type="ORF">GCM10011401_06120</name>
</gene>
<comment type="subunit">
    <text evidence="14">Homodimer.</text>
</comment>
<feature type="binding site" evidence="14">
    <location>
        <position position="92"/>
    </location>
    <ligand>
        <name>Mg(2+)</name>
        <dbReference type="ChEBI" id="CHEBI:18420"/>
    </ligand>
</feature>
<evidence type="ECO:0000256" key="7">
    <source>
        <dbReference type="ARBA" id="ARBA00022490"/>
    </source>
</evidence>
<feature type="binding site" evidence="14">
    <location>
        <position position="112"/>
    </location>
    <ligand>
        <name>Zn(2+)</name>
        <dbReference type="ChEBI" id="CHEBI:29105"/>
        <note>ligand shared between dimeric partners</note>
    </ligand>
</feature>
<dbReference type="PANTHER" id="PTHR42945:SF11">
    <property type="entry name" value="PHOSPHORIBOSYL-AMP CYCLOHYDROLASE"/>
    <property type="match status" value="1"/>
</dbReference>
<feature type="binding site" evidence="14">
    <location>
        <position position="90"/>
    </location>
    <ligand>
        <name>Mg(2+)</name>
        <dbReference type="ChEBI" id="CHEBI:18420"/>
    </ligand>
</feature>
<dbReference type="InterPro" id="IPR038019">
    <property type="entry name" value="PRib_AMP_CycHydrolase_sf"/>
</dbReference>
<keyword evidence="10 14" id="KW-0378">Hydrolase</keyword>
<comment type="cofactor">
    <cofactor evidence="14">
        <name>Zn(2+)</name>
        <dbReference type="ChEBI" id="CHEBI:29105"/>
    </cofactor>
    <text evidence="14">Binds 1 zinc ion per subunit.</text>
</comment>
<dbReference type="EMBL" id="BMIS01000002">
    <property type="protein sequence ID" value="GGE61936.1"/>
    <property type="molecule type" value="Genomic_DNA"/>
</dbReference>
<keyword evidence="8 14" id="KW-0028">Amino-acid biosynthesis</keyword>
<accession>A0A917ANR6</accession>
<evidence type="ECO:0000256" key="3">
    <source>
        <dbReference type="ARBA" id="ARBA00005169"/>
    </source>
</evidence>
<keyword evidence="11 14" id="KW-0862">Zinc</keyword>
<dbReference type="Pfam" id="PF01502">
    <property type="entry name" value="PRA-CH"/>
    <property type="match status" value="1"/>
</dbReference>
<keyword evidence="17" id="KW-1185">Reference proteome</keyword>
<evidence type="ECO:0000256" key="4">
    <source>
        <dbReference type="ARBA" id="ARBA00005204"/>
    </source>
</evidence>
<evidence type="ECO:0000313" key="16">
    <source>
        <dbReference type="EMBL" id="GGE61936.1"/>
    </source>
</evidence>
<evidence type="ECO:0000256" key="8">
    <source>
        <dbReference type="ARBA" id="ARBA00022605"/>
    </source>
</evidence>
<reference evidence="16" key="2">
    <citation type="submission" date="2020-09" db="EMBL/GenBank/DDBJ databases">
        <authorList>
            <person name="Sun Q."/>
            <person name="Zhou Y."/>
        </authorList>
    </citation>
    <scope>NUCLEOTIDE SEQUENCE</scope>
    <source>
        <strain evidence="16">CGMCC 1.15388</strain>
    </source>
</reference>
<comment type="similarity">
    <text evidence="6">In the N-terminal section; belongs to the PRA-CH family.</text>
</comment>
<evidence type="ECO:0000256" key="1">
    <source>
        <dbReference type="ARBA" id="ARBA00000024"/>
    </source>
</evidence>
<dbReference type="FunFam" id="3.10.20.810:FF:000001">
    <property type="entry name" value="Histidine biosynthesis bifunctional protein HisIE"/>
    <property type="match status" value="1"/>
</dbReference>
<keyword evidence="12 14" id="KW-0460">Magnesium</keyword>
<keyword evidence="9 14" id="KW-0479">Metal-binding</keyword>
<comment type="similarity">
    <text evidence="5">In the C-terminal section; belongs to the PRA-PH family.</text>
</comment>
<dbReference type="EC" id="3.5.4.19" evidence="14"/>
<dbReference type="SUPFAM" id="SSF141734">
    <property type="entry name" value="HisI-like"/>
    <property type="match status" value="1"/>
</dbReference>
<dbReference type="Proteomes" id="UP000633136">
    <property type="component" value="Unassembled WGS sequence"/>
</dbReference>
<feature type="domain" description="Phosphoribosyl-AMP cyclohydrolase" evidence="15">
    <location>
        <begin position="41"/>
        <end position="113"/>
    </location>
</feature>
<comment type="pathway">
    <text evidence="4">Amino-acid biosynthesis; L-histidine biosynthesis; L-histidine from 5-phospho-alpha-D-ribose 1-diphosphate: step 2/9.</text>
</comment>
<evidence type="ECO:0000256" key="13">
    <source>
        <dbReference type="ARBA" id="ARBA00023102"/>
    </source>
</evidence>
<feature type="binding site" evidence="14">
    <location>
        <position position="105"/>
    </location>
    <ligand>
        <name>Zn(2+)</name>
        <dbReference type="ChEBI" id="CHEBI:29105"/>
        <note>ligand shared between dimeric partners</note>
    </ligand>
</feature>
<evidence type="ECO:0000256" key="9">
    <source>
        <dbReference type="ARBA" id="ARBA00022723"/>
    </source>
</evidence>
<evidence type="ECO:0000313" key="17">
    <source>
        <dbReference type="Proteomes" id="UP000633136"/>
    </source>
</evidence>
<comment type="catalytic activity">
    <reaction evidence="1 14">
        <text>1-(5-phospho-beta-D-ribosyl)-5'-AMP + H2O = 1-(5-phospho-beta-D-ribosyl)-5-[(5-phospho-beta-D-ribosylamino)methylideneamino]imidazole-4-carboxamide</text>
        <dbReference type="Rhea" id="RHEA:20049"/>
        <dbReference type="ChEBI" id="CHEBI:15377"/>
        <dbReference type="ChEBI" id="CHEBI:58435"/>
        <dbReference type="ChEBI" id="CHEBI:59457"/>
        <dbReference type="EC" id="3.5.4.19"/>
    </reaction>
</comment>
<evidence type="ECO:0000256" key="11">
    <source>
        <dbReference type="ARBA" id="ARBA00022833"/>
    </source>
</evidence>
<dbReference type="HAMAP" id="MF_01021">
    <property type="entry name" value="HisI"/>
    <property type="match status" value="1"/>
</dbReference>
<comment type="caution">
    <text evidence="16">The sequence shown here is derived from an EMBL/GenBank/DDBJ whole genome shotgun (WGS) entry which is preliminary data.</text>
</comment>
<proteinExistence type="inferred from homology"/>
<dbReference type="InterPro" id="IPR002496">
    <property type="entry name" value="PRib_AMP_CycHydrolase_dom"/>
</dbReference>
<sequence length="124" mass="13436">MIPLDAETYTLDEDIRSRLRMDTSGLVPAIAQDAGTGEVLMMAWMNEEALAATLATREGTYWSRSRQELWRKGATSGNTQRVASVALDCDGDTILLRVEQQGPACHTGAPTCFSGRELTLGEAS</sequence>
<dbReference type="GO" id="GO:0000287">
    <property type="term" value="F:magnesium ion binding"/>
    <property type="evidence" value="ECO:0007669"/>
    <property type="project" value="UniProtKB-UniRule"/>
</dbReference>
<dbReference type="NCBIfam" id="NF000768">
    <property type="entry name" value="PRK00051.1"/>
    <property type="match status" value="1"/>
</dbReference>